<keyword evidence="3" id="KW-1185">Reference proteome</keyword>
<dbReference type="SUPFAM" id="SSF55811">
    <property type="entry name" value="Nudix"/>
    <property type="match status" value="1"/>
</dbReference>
<dbReference type="InterPro" id="IPR015797">
    <property type="entry name" value="NUDIX_hydrolase-like_dom_sf"/>
</dbReference>
<dbReference type="InterPro" id="IPR000086">
    <property type="entry name" value="NUDIX_hydrolase_dom"/>
</dbReference>
<dbReference type="PANTHER" id="PTHR43736:SF1">
    <property type="entry name" value="DIHYDRONEOPTERIN TRIPHOSPHATE DIPHOSPHATASE"/>
    <property type="match status" value="1"/>
</dbReference>
<dbReference type="OrthoDB" id="5417595at2"/>
<accession>A0A1M5EYM3</accession>
<reference evidence="3" key="1">
    <citation type="submission" date="2016-11" db="EMBL/GenBank/DDBJ databases">
        <authorList>
            <person name="Varghese N."/>
            <person name="Submissions S."/>
        </authorList>
    </citation>
    <scope>NUCLEOTIDE SEQUENCE [LARGE SCALE GENOMIC DNA]</scope>
    <source>
        <strain evidence="3">DSM 9756</strain>
    </source>
</reference>
<proteinExistence type="predicted"/>
<dbReference type="PROSITE" id="PS51462">
    <property type="entry name" value="NUDIX"/>
    <property type="match status" value="1"/>
</dbReference>
<dbReference type="AlphaFoldDB" id="A0A1M5EYM3"/>
<organism evidence="2 3">
    <name type="scientific">Desulfacinum infernum DSM 9756</name>
    <dbReference type="NCBI Taxonomy" id="1121391"/>
    <lineage>
        <taxon>Bacteria</taxon>
        <taxon>Pseudomonadati</taxon>
        <taxon>Thermodesulfobacteriota</taxon>
        <taxon>Syntrophobacteria</taxon>
        <taxon>Syntrophobacterales</taxon>
        <taxon>Syntrophobacteraceae</taxon>
        <taxon>Desulfacinum</taxon>
    </lineage>
</organism>
<evidence type="ECO:0000259" key="1">
    <source>
        <dbReference type="PROSITE" id="PS51462"/>
    </source>
</evidence>
<evidence type="ECO:0000313" key="3">
    <source>
        <dbReference type="Proteomes" id="UP000184076"/>
    </source>
</evidence>
<dbReference type="Pfam" id="PF00293">
    <property type="entry name" value="NUDIX"/>
    <property type="match status" value="1"/>
</dbReference>
<dbReference type="STRING" id="1121391.SAMN02745206_02761"/>
<gene>
    <name evidence="2" type="ORF">SAMN02745206_02761</name>
</gene>
<dbReference type="PANTHER" id="PTHR43736">
    <property type="entry name" value="ADP-RIBOSE PYROPHOSPHATASE"/>
    <property type="match status" value="1"/>
</dbReference>
<evidence type="ECO:0000313" key="2">
    <source>
        <dbReference type="EMBL" id="SHF84298.1"/>
    </source>
</evidence>
<dbReference type="RefSeq" id="WP_073040453.1">
    <property type="nucleotide sequence ID" value="NZ_FQVB01000029.1"/>
</dbReference>
<dbReference type="Gene3D" id="3.90.79.10">
    <property type="entry name" value="Nucleoside Triphosphate Pyrophosphohydrolase"/>
    <property type="match status" value="1"/>
</dbReference>
<name>A0A1M5EYM3_9BACT</name>
<dbReference type="CDD" id="cd04678">
    <property type="entry name" value="NUDIX_MTH2_Nudt15"/>
    <property type="match status" value="1"/>
</dbReference>
<feature type="domain" description="Nudix hydrolase" evidence="1">
    <location>
        <begin position="41"/>
        <end position="167"/>
    </location>
</feature>
<protein>
    <submittedName>
        <fullName evidence="2">ADP-ribose pyrophosphatase YjhB, NUDIX family</fullName>
    </submittedName>
</protein>
<dbReference type="Proteomes" id="UP000184076">
    <property type="component" value="Unassembled WGS sequence"/>
</dbReference>
<dbReference type="EMBL" id="FQVB01000029">
    <property type="protein sequence ID" value="SHF84298.1"/>
    <property type="molecule type" value="Genomic_DNA"/>
</dbReference>
<sequence length="190" mass="21523">MPASRISDGSGSYRFCPHCGQRLARNASGRPWCRRCDVVFYRNPTVGVAVIVMDGDRLLLVRRRGSYDGQWCIPCGHAEWGEDVRQSARRELWEETGLEVAVGPVFAVHSNFHDPRQLTVGIWLWGERVGGRLRAGSDAREAGFFPLDALPEPLAFPTDRLVCEKLSRWLRDGRLKAWLRLSEENICKGE</sequence>